<evidence type="ECO:0000313" key="1">
    <source>
        <dbReference type="EMBL" id="KAK7342070.1"/>
    </source>
</evidence>
<proteinExistence type="predicted"/>
<name>A0AAN9LTG9_PHACN</name>
<dbReference type="Proteomes" id="UP001374584">
    <property type="component" value="Unassembled WGS sequence"/>
</dbReference>
<accession>A0AAN9LTG9</accession>
<keyword evidence="2" id="KW-1185">Reference proteome</keyword>
<protein>
    <submittedName>
        <fullName evidence="1">Uncharacterized protein</fullName>
    </submittedName>
</protein>
<comment type="caution">
    <text evidence="1">The sequence shown here is derived from an EMBL/GenBank/DDBJ whole genome shotgun (WGS) entry which is preliminary data.</text>
</comment>
<dbReference type="AlphaFoldDB" id="A0AAN9LTG9"/>
<dbReference type="EMBL" id="JAYMYR010000009">
    <property type="protein sequence ID" value="KAK7342070.1"/>
    <property type="molecule type" value="Genomic_DNA"/>
</dbReference>
<evidence type="ECO:0000313" key="2">
    <source>
        <dbReference type="Proteomes" id="UP001374584"/>
    </source>
</evidence>
<gene>
    <name evidence="1" type="ORF">VNO80_25013</name>
</gene>
<sequence>MLLLLVFDPHVTVHTLALMIRPWEKNGMSEALGWKRSELRLGAYGRRRCLQPLGGPGLPTSTSPSDRGS</sequence>
<organism evidence="1 2">
    <name type="scientific">Phaseolus coccineus</name>
    <name type="common">Scarlet runner bean</name>
    <name type="synonym">Phaseolus multiflorus</name>
    <dbReference type="NCBI Taxonomy" id="3886"/>
    <lineage>
        <taxon>Eukaryota</taxon>
        <taxon>Viridiplantae</taxon>
        <taxon>Streptophyta</taxon>
        <taxon>Embryophyta</taxon>
        <taxon>Tracheophyta</taxon>
        <taxon>Spermatophyta</taxon>
        <taxon>Magnoliopsida</taxon>
        <taxon>eudicotyledons</taxon>
        <taxon>Gunneridae</taxon>
        <taxon>Pentapetalae</taxon>
        <taxon>rosids</taxon>
        <taxon>fabids</taxon>
        <taxon>Fabales</taxon>
        <taxon>Fabaceae</taxon>
        <taxon>Papilionoideae</taxon>
        <taxon>50 kb inversion clade</taxon>
        <taxon>NPAAA clade</taxon>
        <taxon>indigoferoid/millettioid clade</taxon>
        <taxon>Phaseoleae</taxon>
        <taxon>Phaseolus</taxon>
    </lineage>
</organism>
<reference evidence="1 2" key="1">
    <citation type="submission" date="2024-01" db="EMBL/GenBank/DDBJ databases">
        <title>The genomes of 5 underutilized Papilionoideae crops provide insights into root nodulation and disease resistanc.</title>
        <authorList>
            <person name="Jiang F."/>
        </authorList>
    </citation>
    <scope>NUCLEOTIDE SEQUENCE [LARGE SCALE GENOMIC DNA]</scope>
    <source>
        <strain evidence="1">JINMINGXINNONG_FW02</strain>
        <tissue evidence="1">Leaves</tissue>
    </source>
</reference>